<organism evidence="2 3">
    <name type="scientific">Durusdinium trenchii</name>
    <dbReference type="NCBI Taxonomy" id="1381693"/>
    <lineage>
        <taxon>Eukaryota</taxon>
        <taxon>Sar</taxon>
        <taxon>Alveolata</taxon>
        <taxon>Dinophyceae</taxon>
        <taxon>Suessiales</taxon>
        <taxon>Symbiodiniaceae</taxon>
        <taxon>Durusdinium</taxon>
    </lineage>
</organism>
<feature type="compositionally biased region" description="Polar residues" evidence="1">
    <location>
        <begin position="322"/>
        <end position="350"/>
    </location>
</feature>
<proteinExistence type="predicted"/>
<feature type="compositionally biased region" description="Acidic residues" evidence="1">
    <location>
        <begin position="169"/>
        <end position="178"/>
    </location>
</feature>
<name>A0ABP0SGJ6_9DINO</name>
<evidence type="ECO:0000313" key="2">
    <source>
        <dbReference type="EMBL" id="CAK9111471.1"/>
    </source>
</evidence>
<sequence length="407" mass="45076">LIVKVVDSSSIKTNGIFLTIEPETTRGDAALLLALQGYDKVHLCRHDSCQEEGQHFKLYALASELNAEHFHLATSAKGAKRAGSRIFAWMRRGASTTAKRLKDYTSESEYAQLRASQKCSIMGCYKLGYVTKQGLRVCGEHEEAFQTPPPRRTSRSRSRTRELPPAGEEGYEPEDGEGDAGLRRRVRPRGVSYDVEEAENTLKEVRAEEDRTATRRRTTASPGHTPKSSVQHNLARLGMINSPDRKGLASILEEFMEQLVDGKTLGLEEEDIRKQMAAQYGMTLVDLTKQLFEQATEEQRKGTKGLTKFLAKWRKQAAARESSSSDSWCVVTPSQSPGASTVPRSETATPESVKEEVPRSRKPPGLVTLAPPGIYDPDRKAGTGEEQQPQSEMVGIAKAIQQQTNEL</sequence>
<feature type="region of interest" description="Disordered" evidence="1">
    <location>
        <begin position="322"/>
        <end position="407"/>
    </location>
</feature>
<keyword evidence="3" id="KW-1185">Reference proteome</keyword>
<feature type="compositionally biased region" description="Basic and acidic residues" evidence="1">
    <location>
        <begin position="200"/>
        <end position="213"/>
    </location>
</feature>
<feature type="non-terminal residue" evidence="2">
    <location>
        <position position="407"/>
    </location>
</feature>
<dbReference type="EMBL" id="CAXAMM010043738">
    <property type="protein sequence ID" value="CAK9111471.1"/>
    <property type="molecule type" value="Genomic_DNA"/>
</dbReference>
<evidence type="ECO:0000313" key="3">
    <source>
        <dbReference type="Proteomes" id="UP001642464"/>
    </source>
</evidence>
<accession>A0ABP0SGJ6</accession>
<protein>
    <submittedName>
        <fullName evidence="2">Tyr recombinase domain-containing protein</fullName>
    </submittedName>
</protein>
<feature type="non-terminal residue" evidence="2">
    <location>
        <position position="1"/>
    </location>
</feature>
<comment type="caution">
    <text evidence="2">The sequence shown here is derived from an EMBL/GenBank/DDBJ whole genome shotgun (WGS) entry which is preliminary data.</text>
</comment>
<gene>
    <name evidence="2" type="ORF">SCF082_LOCUS51739</name>
</gene>
<evidence type="ECO:0000256" key="1">
    <source>
        <dbReference type="SAM" id="MobiDB-lite"/>
    </source>
</evidence>
<reference evidence="2 3" key="1">
    <citation type="submission" date="2024-02" db="EMBL/GenBank/DDBJ databases">
        <authorList>
            <person name="Chen Y."/>
            <person name="Shah S."/>
            <person name="Dougan E. K."/>
            <person name="Thang M."/>
            <person name="Chan C."/>
        </authorList>
    </citation>
    <scope>NUCLEOTIDE SEQUENCE [LARGE SCALE GENOMIC DNA]</scope>
</reference>
<feature type="region of interest" description="Disordered" evidence="1">
    <location>
        <begin position="141"/>
        <end position="232"/>
    </location>
</feature>
<dbReference type="Proteomes" id="UP001642464">
    <property type="component" value="Unassembled WGS sequence"/>
</dbReference>